<evidence type="ECO:0000256" key="3">
    <source>
        <dbReference type="ARBA" id="ARBA00022741"/>
    </source>
</evidence>
<evidence type="ECO:0000259" key="6">
    <source>
        <dbReference type="PROSITE" id="PS50893"/>
    </source>
</evidence>
<dbReference type="SMART" id="SM00382">
    <property type="entry name" value="AAA"/>
    <property type="match status" value="1"/>
</dbReference>
<dbReference type="GO" id="GO:0005524">
    <property type="term" value="F:ATP binding"/>
    <property type="evidence" value="ECO:0007669"/>
    <property type="project" value="UniProtKB-KW"/>
</dbReference>
<keyword evidence="4 7" id="KW-0067">ATP-binding</keyword>
<dbReference type="InterPro" id="IPR027417">
    <property type="entry name" value="P-loop_NTPase"/>
</dbReference>
<evidence type="ECO:0000256" key="4">
    <source>
        <dbReference type="ARBA" id="ARBA00022840"/>
    </source>
</evidence>
<dbReference type="InterPro" id="IPR050166">
    <property type="entry name" value="ABC_transporter_ATP-bind"/>
</dbReference>
<sequence>MPTSCSRPTACSRSSSSSRWSASPCTSRPSSPGTSSCRGRPSPHRERQPPATLPTALIMITTDALTKTYVTRGGESVLALDRVSMVIGDGEFVSIVGPSGCGKTTILRILAGLIPDFEGRVEVENSPVKGPSPAVAVAFQDANLLPWRTVLDNILLPIEIRRLGKAKYRARAAELIEMVGLTGFEGKLPSELSGGMRQRVSIARALIQDPKILLLDEPFGALDAMTRDVLNLELSRIATATGKTVLLITHSITEAVFLSDRVVVMSPRPGRITETIDVHFPRPRGIDLTSTAEFGKYTGNIRKILNYV</sequence>
<evidence type="ECO:0000256" key="1">
    <source>
        <dbReference type="ARBA" id="ARBA00005417"/>
    </source>
</evidence>
<dbReference type="Pfam" id="PF00005">
    <property type="entry name" value="ABC_tran"/>
    <property type="match status" value="1"/>
</dbReference>
<organism evidence="7 8">
    <name type="scientific">Acuticoccus mangrovi</name>
    <dbReference type="NCBI Taxonomy" id="2796142"/>
    <lineage>
        <taxon>Bacteria</taxon>
        <taxon>Pseudomonadati</taxon>
        <taxon>Pseudomonadota</taxon>
        <taxon>Alphaproteobacteria</taxon>
        <taxon>Hyphomicrobiales</taxon>
        <taxon>Amorphaceae</taxon>
        <taxon>Acuticoccus</taxon>
    </lineage>
</organism>
<keyword evidence="8" id="KW-1185">Reference proteome</keyword>
<dbReference type="AlphaFoldDB" id="A0A934MFS3"/>
<evidence type="ECO:0000256" key="5">
    <source>
        <dbReference type="SAM" id="MobiDB-lite"/>
    </source>
</evidence>
<dbReference type="CDD" id="cd03293">
    <property type="entry name" value="ABC_NrtD_SsuB_transporters"/>
    <property type="match status" value="1"/>
</dbReference>
<keyword evidence="2" id="KW-0813">Transport</keyword>
<feature type="domain" description="ABC transporter" evidence="6">
    <location>
        <begin position="60"/>
        <end position="292"/>
    </location>
</feature>
<dbReference type="EMBL" id="JAEKJA010000001">
    <property type="protein sequence ID" value="MBJ3774191.1"/>
    <property type="molecule type" value="Genomic_DNA"/>
</dbReference>
<accession>A0A934MFS3</accession>
<comment type="similarity">
    <text evidence="1">Belongs to the ABC transporter superfamily.</text>
</comment>
<evidence type="ECO:0000256" key="2">
    <source>
        <dbReference type="ARBA" id="ARBA00022448"/>
    </source>
</evidence>
<dbReference type="PANTHER" id="PTHR42788">
    <property type="entry name" value="TAURINE IMPORT ATP-BINDING PROTEIN-RELATED"/>
    <property type="match status" value="1"/>
</dbReference>
<dbReference type="Proteomes" id="UP000609531">
    <property type="component" value="Unassembled WGS sequence"/>
</dbReference>
<dbReference type="InterPro" id="IPR003439">
    <property type="entry name" value="ABC_transporter-like_ATP-bd"/>
</dbReference>
<dbReference type="PANTHER" id="PTHR42788:SF13">
    <property type="entry name" value="ALIPHATIC SULFONATES IMPORT ATP-BINDING PROTEIN SSUB"/>
    <property type="match status" value="1"/>
</dbReference>
<dbReference type="PROSITE" id="PS50893">
    <property type="entry name" value="ABC_TRANSPORTER_2"/>
    <property type="match status" value="1"/>
</dbReference>
<feature type="compositionally biased region" description="Low complexity" evidence="5">
    <location>
        <begin position="1"/>
        <end position="28"/>
    </location>
</feature>
<evidence type="ECO:0000313" key="7">
    <source>
        <dbReference type="EMBL" id="MBJ3774191.1"/>
    </source>
</evidence>
<comment type="caution">
    <text evidence="7">The sequence shown here is derived from an EMBL/GenBank/DDBJ whole genome shotgun (WGS) entry which is preliminary data.</text>
</comment>
<name>A0A934MFS3_9HYPH</name>
<evidence type="ECO:0000313" key="8">
    <source>
        <dbReference type="Proteomes" id="UP000609531"/>
    </source>
</evidence>
<dbReference type="InterPro" id="IPR017871">
    <property type="entry name" value="ABC_transporter-like_CS"/>
</dbReference>
<dbReference type="InterPro" id="IPR003593">
    <property type="entry name" value="AAA+_ATPase"/>
</dbReference>
<reference evidence="7" key="1">
    <citation type="submission" date="2020-12" db="EMBL/GenBank/DDBJ databases">
        <title>Bacterial taxonomy.</title>
        <authorList>
            <person name="Pan X."/>
        </authorList>
    </citation>
    <scope>NUCLEOTIDE SEQUENCE</scope>
    <source>
        <strain evidence="7">B2012</strain>
    </source>
</reference>
<dbReference type="GO" id="GO:0016887">
    <property type="term" value="F:ATP hydrolysis activity"/>
    <property type="evidence" value="ECO:0007669"/>
    <property type="project" value="InterPro"/>
</dbReference>
<dbReference type="SUPFAM" id="SSF52540">
    <property type="entry name" value="P-loop containing nucleoside triphosphate hydrolases"/>
    <property type="match status" value="1"/>
</dbReference>
<feature type="region of interest" description="Disordered" evidence="5">
    <location>
        <begin position="1"/>
        <end position="53"/>
    </location>
</feature>
<gene>
    <name evidence="7" type="ORF">JCR33_00720</name>
</gene>
<dbReference type="PROSITE" id="PS00211">
    <property type="entry name" value="ABC_TRANSPORTER_1"/>
    <property type="match status" value="1"/>
</dbReference>
<proteinExistence type="inferred from homology"/>
<dbReference type="Gene3D" id="3.40.50.300">
    <property type="entry name" value="P-loop containing nucleotide triphosphate hydrolases"/>
    <property type="match status" value="1"/>
</dbReference>
<keyword evidence="3" id="KW-0547">Nucleotide-binding</keyword>
<protein>
    <submittedName>
        <fullName evidence="7">ABC transporter ATP-binding protein</fullName>
    </submittedName>
</protein>